<dbReference type="EMBL" id="CP000362">
    <property type="protein sequence ID" value="ABG30561.1"/>
    <property type="molecule type" value="Genomic_DNA"/>
</dbReference>
<feature type="domain" description="Rhodanese" evidence="2">
    <location>
        <begin position="90"/>
        <end position="173"/>
    </location>
</feature>
<sequence>MIKILLAAAFLTVAQHAGAQTVPEPSDYRMDHYRSPVPATLQGGTVVGPEEAHALWASGQAAFIDVMPQPPKPANLPEGTIWRDKPRISIPGAIWVPNVGYGAIADVTAAYFRDALNAATQGRADHPIVLFCLEDCWMSWNAARRALEWGYTSVYWFPEGTDGWGLWDYPLERIEPHHGQPQTQ</sequence>
<dbReference type="PROSITE" id="PS50206">
    <property type="entry name" value="RHODANESE_3"/>
    <property type="match status" value="1"/>
</dbReference>
<reference evidence="3 4" key="1">
    <citation type="journal article" date="2007" name="J. Bacteriol.">
        <title>The complete genome sequence of Roseobacter denitrificans reveals a mixotrophic rather than photosynthetic metabolism.</title>
        <authorList>
            <person name="Swingley W.D."/>
            <person name="Sadekar S."/>
            <person name="Mastrian S.D."/>
            <person name="Matthies H.J."/>
            <person name="Hao J."/>
            <person name="Ramos H."/>
            <person name="Acharya C.R."/>
            <person name="Conrad A.L."/>
            <person name="Taylor H.L."/>
            <person name="Dejesa L.C."/>
            <person name="Shah M.K."/>
            <person name="O'huallachain M.E."/>
            <person name="Lince M.T."/>
            <person name="Blankenship R.E."/>
            <person name="Beatty J.T."/>
            <person name="Touchman J.W."/>
        </authorList>
    </citation>
    <scope>NUCLEOTIDE SEQUENCE [LARGE SCALE GENOMIC DNA]</scope>
    <source>
        <strain evidence="4">ATCC 33942 / OCh 114</strain>
    </source>
</reference>
<evidence type="ECO:0000313" key="3">
    <source>
        <dbReference type="EMBL" id="ABG30561.1"/>
    </source>
</evidence>
<evidence type="ECO:0000259" key="2">
    <source>
        <dbReference type="PROSITE" id="PS50206"/>
    </source>
</evidence>
<dbReference type="InterPro" id="IPR022376">
    <property type="entry name" value="PQQ_CXXCW"/>
</dbReference>
<organism evidence="3 4">
    <name type="scientific">Roseobacter denitrificans (strain ATCC 33942 / OCh 114)</name>
    <name type="common">Erythrobacter sp. (strain OCh 114)</name>
    <name type="synonym">Roseobacter denitrificans</name>
    <dbReference type="NCBI Taxonomy" id="375451"/>
    <lineage>
        <taxon>Bacteria</taxon>
        <taxon>Pseudomonadati</taxon>
        <taxon>Pseudomonadota</taxon>
        <taxon>Alphaproteobacteria</taxon>
        <taxon>Rhodobacterales</taxon>
        <taxon>Roseobacteraceae</taxon>
        <taxon>Roseobacter</taxon>
    </lineage>
</organism>
<dbReference type="RefSeq" id="WP_011567183.1">
    <property type="nucleotide sequence ID" value="NZ_FOOO01000009.1"/>
</dbReference>
<keyword evidence="1" id="KW-0732">Signal</keyword>
<dbReference type="InterPro" id="IPR001763">
    <property type="entry name" value="Rhodanese-like_dom"/>
</dbReference>
<keyword evidence="4" id="KW-1185">Reference proteome</keyword>
<gene>
    <name evidence="3" type="ordered locus">RD1_0893</name>
</gene>
<feature type="chain" id="PRO_5004184261" description="Rhodanese domain-containing protein" evidence="1">
    <location>
        <begin position="20"/>
        <end position="184"/>
    </location>
</feature>
<dbReference type="HOGENOM" id="CLU_094703_0_0_5"/>
<dbReference type="NCBIfam" id="TIGR03865">
    <property type="entry name" value="PQQ_CXXCW"/>
    <property type="match status" value="1"/>
</dbReference>
<protein>
    <recommendedName>
        <fullName evidence="2">Rhodanese domain-containing protein</fullName>
    </recommendedName>
</protein>
<name>Q16BT2_ROSDO</name>
<evidence type="ECO:0000313" key="4">
    <source>
        <dbReference type="Proteomes" id="UP000007029"/>
    </source>
</evidence>
<dbReference type="InterPro" id="IPR036873">
    <property type="entry name" value="Rhodanese-like_dom_sf"/>
</dbReference>
<dbReference type="STRING" id="375451.RD1_0893"/>
<evidence type="ECO:0000256" key="1">
    <source>
        <dbReference type="SAM" id="SignalP"/>
    </source>
</evidence>
<dbReference type="Proteomes" id="UP000007029">
    <property type="component" value="Chromosome"/>
</dbReference>
<dbReference type="AlphaFoldDB" id="Q16BT2"/>
<dbReference type="CDD" id="cd00158">
    <property type="entry name" value="RHOD"/>
    <property type="match status" value="1"/>
</dbReference>
<dbReference type="Gene3D" id="3.40.250.10">
    <property type="entry name" value="Rhodanese-like domain"/>
    <property type="match status" value="1"/>
</dbReference>
<proteinExistence type="predicted"/>
<feature type="signal peptide" evidence="1">
    <location>
        <begin position="1"/>
        <end position="19"/>
    </location>
</feature>
<dbReference type="KEGG" id="rde:RD1_0893"/>
<dbReference type="eggNOG" id="COG0607">
    <property type="taxonomic scope" value="Bacteria"/>
</dbReference>
<dbReference type="SUPFAM" id="SSF52821">
    <property type="entry name" value="Rhodanese/Cell cycle control phosphatase"/>
    <property type="match status" value="1"/>
</dbReference>
<accession>Q16BT2</accession>